<accession>A0ABR0SHD7</accession>
<feature type="chain" id="PRO_5047524768" evidence="1">
    <location>
        <begin position="19"/>
        <end position="205"/>
    </location>
</feature>
<evidence type="ECO:0000256" key="1">
    <source>
        <dbReference type="SAM" id="SignalP"/>
    </source>
</evidence>
<evidence type="ECO:0000313" key="3">
    <source>
        <dbReference type="Proteomes" id="UP001338125"/>
    </source>
</evidence>
<keyword evidence="3" id="KW-1185">Reference proteome</keyword>
<protein>
    <submittedName>
        <fullName evidence="2">Uncharacterized protein</fullName>
    </submittedName>
</protein>
<reference evidence="2 3" key="1">
    <citation type="submission" date="2024-01" db="EMBL/GenBank/DDBJ databases">
        <title>Complete genome of Cladobotryum mycophilum ATHUM6906.</title>
        <authorList>
            <person name="Christinaki A.C."/>
            <person name="Myridakis A.I."/>
            <person name="Kouvelis V.N."/>
        </authorList>
    </citation>
    <scope>NUCLEOTIDE SEQUENCE [LARGE SCALE GENOMIC DNA]</scope>
    <source>
        <strain evidence="2 3">ATHUM6906</strain>
    </source>
</reference>
<comment type="caution">
    <text evidence="2">The sequence shown here is derived from an EMBL/GenBank/DDBJ whole genome shotgun (WGS) entry which is preliminary data.</text>
</comment>
<sequence length="205" mass="21503">MIGKTILLALSAVTVAIAGTPVEGGGWKEASPGYSQQQCAGGSVSGSTFYIPKSPNGSTSGSGCSNGHLRAERRYNNDYSSGVHQFGGSFTINSMSGNRLSIKQTFNGNAGPYFIMGVEQGGRLYSVEGGATIASGVAKVGATVRVNTVHDPSAKRYTVYINGQKAFEDKNAPGGSFYDKIGAYTTNSGTGDLRITWNDVQFWTK</sequence>
<dbReference type="PANTHER" id="PTHR33681">
    <property type="entry name" value="BINDING PROTEIN, PUTATIVE, EXPRESSED-RELATED"/>
    <property type="match status" value="1"/>
</dbReference>
<proteinExistence type="predicted"/>
<dbReference type="Proteomes" id="UP001338125">
    <property type="component" value="Unassembled WGS sequence"/>
</dbReference>
<organism evidence="2 3">
    <name type="scientific">Cladobotryum mycophilum</name>
    <dbReference type="NCBI Taxonomy" id="491253"/>
    <lineage>
        <taxon>Eukaryota</taxon>
        <taxon>Fungi</taxon>
        <taxon>Dikarya</taxon>
        <taxon>Ascomycota</taxon>
        <taxon>Pezizomycotina</taxon>
        <taxon>Sordariomycetes</taxon>
        <taxon>Hypocreomycetidae</taxon>
        <taxon>Hypocreales</taxon>
        <taxon>Hypocreaceae</taxon>
        <taxon>Cladobotryum</taxon>
    </lineage>
</organism>
<dbReference type="PANTHER" id="PTHR33681:SF4">
    <property type="entry name" value="OS12G0171100 PROTEIN"/>
    <property type="match status" value="1"/>
</dbReference>
<keyword evidence="1" id="KW-0732">Signal</keyword>
<dbReference type="EMBL" id="JAVFKD010000014">
    <property type="protein sequence ID" value="KAK5991574.1"/>
    <property type="molecule type" value="Genomic_DNA"/>
</dbReference>
<gene>
    <name evidence="2" type="ORF">PT974_09859</name>
</gene>
<name>A0ABR0SHD7_9HYPO</name>
<feature type="signal peptide" evidence="1">
    <location>
        <begin position="1"/>
        <end position="18"/>
    </location>
</feature>
<evidence type="ECO:0000313" key="2">
    <source>
        <dbReference type="EMBL" id="KAK5991574.1"/>
    </source>
</evidence>